<accession>A0A395M2X3</accession>
<reference evidence="2 3" key="1">
    <citation type="journal article" date="2011" name="ISME J.">
        <title>Community ecology of hot spring cyanobacterial mats: predominant populations and their functional potential.</title>
        <authorList>
            <person name="Klatt C.G."/>
            <person name="Wood J.M."/>
            <person name="Rusch D.B."/>
            <person name="Bateson M.M."/>
            <person name="Hamamura N."/>
            <person name="Heidelberg J.F."/>
            <person name="Grossman A.R."/>
            <person name="Bhaya D."/>
            <person name="Cohan F.M."/>
            <person name="Kuhl M."/>
            <person name="Bryant D.A."/>
            <person name="Ward D.M."/>
        </authorList>
    </citation>
    <scope>NUCLEOTIDE SEQUENCE [LARGE SCALE GENOMIC DNA]</scope>
    <source>
        <strain evidence="2">OS</strain>
    </source>
</reference>
<evidence type="ECO:0000313" key="3">
    <source>
        <dbReference type="Proteomes" id="UP000266389"/>
    </source>
</evidence>
<gene>
    <name evidence="2" type="ORF">D0433_02790</name>
</gene>
<name>A0A395M2X3_9BACT</name>
<dbReference type="EMBL" id="PHFL01000010">
    <property type="protein sequence ID" value="RFM25117.1"/>
    <property type="molecule type" value="Genomic_DNA"/>
</dbReference>
<dbReference type="Proteomes" id="UP000266389">
    <property type="component" value="Unassembled WGS sequence"/>
</dbReference>
<organism evidence="2 3">
    <name type="scientific">Candidatus Thermochlorobacter aerophilus</name>
    <dbReference type="NCBI Taxonomy" id="1868324"/>
    <lineage>
        <taxon>Bacteria</taxon>
        <taxon>Pseudomonadati</taxon>
        <taxon>Chlorobiota</taxon>
        <taxon>Chlorobiia</taxon>
        <taxon>Chlorobiales</taxon>
        <taxon>Candidatus Thermochlorobacteriaceae</taxon>
        <taxon>Candidatus Thermochlorobacter</taxon>
    </lineage>
</organism>
<feature type="region of interest" description="Disordered" evidence="1">
    <location>
        <begin position="83"/>
        <end position="113"/>
    </location>
</feature>
<comment type="caution">
    <text evidence="2">The sequence shown here is derived from an EMBL/GenBank/DDBJ whole genome shotgun (WGS) entry which is preliminary data.</text>
</comment>
<evidence type="ECO:0000313" key="2">
    <source>
        <dbReference type="EMBL" id="RFM25117.1"/>
    </source>
</evidence>
<proteinExistence type="predicted"/>
<sequence>MALDKSKFEQEFKKMDLAEQVTFLVLGAIDTVFHTLTNTFQAIADTSYSFADFTRPGASEKLGAKSLDAILGLNVRTDKVVRPNEAAETEKKSATIPIRPAPKAAKAENGGGT</sequence>
<protein>
    <submittedName>
        <fullName evidence="2">Uncharacterized protein</fullName>
    </submittedName>
</protein>
<dbReference type="AlphaFoldDB" id="A0A395M2X3"/>
<evidence type="ECO:0000256" key="1">
    <source>
        <dbReference type="SAM" id="MobiDB-lite"/>
    </source>
</evidence>